<dbReference type="Pfam" id="PF00890">
    <property type="entry name" value="FAD_binding_2"/>
    <property type="match status" value="1"/>
</dbReference>
<keyword evidence="9 12" id="KW-0560">Oxidoreductase</keyword>
<dbReference type="STRING" id="1321606.SAMD00020551_2408"/>
<evidence type="ECO:0000256" key="9">
    <source>
        <dbReference type="ARBA" id="ARBA00023002"/>
    </source>
</evidence>
<dbReference type="PANTHER" id="PTHR42716">
    <property type="entry name" value="L-ASPARTATE OXIDASE"/>
    <property type="match status" value="1"/>
</dbReference>
<evidence type="ECO:0000256" key="6">
    <source>
        <dbReference type="ARBA" id="ARBA00022630"/>
    </source>
</evidence>
<reference evidence="15 16" key="1">
    <citation type="submission" date="2013-06" db="EMBL/GenBank/DDBJ databases">
        <title>Whole genome shotgun sequence of Bacillus selenatarsenatis SF-1.</title>
        <authorList>
            <person name="Kuroda M."/>
            <person name="Sei K."/>
            <person name="Yamashita M."/>
            <person name="Ike M."/>
        </authorList>
    </citation>
    <scope>NUCLEOTIDE SEQUENCE [LARGE SCALE GENOMIC DNA]</scope>
    <source>
        <strain evidence="15 16">SF-1</strain>
    </source>
</reference>
<dbReference type="EC" id="1.4.3.16" evidence="4 11"/>
<evidence type="ECO:0000256" key="10">
    <source>
        <dbReference type="ARBA" id="ARBA00048305"/>
    </source>
</evidence>
<evidence type="ECO:0000259" key="13">
    <source>
        <dbReference type="Pfam" id="PF00890"/>
    </source>
</evidence>
<organism evidence="15 16">
    <name type="scientific">Mesobacillus selenatarsenatis (strain DSM 18680 / JCM 14380 / FERM P-15431 / SF-1)</name>
    <dbReference type="NCBI Taxonomy" id="1321606"/>
    <lineage>
        <taxon>Bacteria</taxon>
        <taxon>Bacillati</taxon>
        <taxon>Bacillota</taxon>
        <taxon>Bacilli</taxon>
        <taxon>Bacillales</taxon>
        <taxon>Bacillaceae</taxon>
        <taxon>Mesobacillus</taxon>
    </lineage>
</organism>
<dbReference type="InterPro" id="IPR015939">
    <property type="entry name" value="Fum_Rdtase/Succ_DH_flav-like_C"/>
</dbReference>
<dbReference type="Gene3D" id="3.90.700.10">
    <property type="entry name" value="Succinate dehydrogenase/fumarate reductase flavoprotein, catalytic domain"/>
    <property type="match status" value="1"/>
</dbReference>
<evidence type="ECO:0000256" key="3">
    <source>
        <dbReference type="ARBA" id="ARBA00008562"/>
    </source>
</evidence>
<dbReference type="FunFam" id="3.90.700.10:FF:000002">
    <property type="entry name" value="L-aspartate oxidase"/>
    <property type="match status" value="1"/>
</dbReference>
<evidence type="ECO:0000256" key="12">
    <source>
        <dbReference type="RuleBase" id="RU362049"/>
    </source>
</evidence>
<sequence>MKQADVIIVGSGIAALQLANKLAKSLNVIILTKKELTAGNSYLAQGGVAAAVAPGDDPYFHYLDTMEAGAHHNNSEAVLEITKKAPELIKGLWQSGCLFDEDADGKLLLGMEGAHSEKRIVHSGGDATGKHMVDFLLSNLDGNISIEQSTFVYELFIDSDATRCIGVKAKLPDGTNEVYLAPHVVLATGGCGQVFAFTSNAETATGDGMALAYRAGAELADMEFVQFHPTLLYVNGKTRGLISEAVRGEGAVLATAEGKRIMEGVHPLKDLAPRHIVSQTIYDYSRRGIQIYLDITTISGFSSRFPTISKLCALYGIDIEKGLIPVVPGSHFIMGGIKTDLQGRTSIPGLYSIGEAACTGIHGANRLASNSLLEGMFVGGNLADLLNSHQDAKRDDAIIRGFHNQTAKRADNIMEMQNQTVIKACNMLENQYVSSNELPVISSLKQTMMDRTGIVRTKELLTLQIEWLDQFNLDQWLEARLDHLQPSELNRLFMYITASLITKAALERTESRGGHYRKDFPHEDNANWMKKQIIHQRKNVKDGKHEFNQTALAT</sequence>
<dbReference type="InterPro" id="IPR003953">
    <property type="entry name" value="FAD-dep_OxRdtase_2_FAD-bd"/>
</dbReference>
<evidence type="ECO:0000313" key="15">
    <source>
        <dbReference type="EMBL" id="GAM14259.1"/>
    </source>
</evidence>
<evidence type="ECO:0000256" key="1">
    <source>
        <dbReference type="ARBA" id="ARBA00001974"/>
    </source>
</evidence>
<dbReference type="SUPFAM" id="SSF56425">
    <property type="entry name" value="Succinate dehydrogenase/fumarate reductase flavoprotein, catalytic domain"/>
    <property type="match status" value="1"/>
</dbReference>
<comment type="subcellular location">
    <subcellularLocation>
        <location evidence="12">Cytoplasm</location>
    </subcellularLocation>
</comment>
<feature type="domain" description="FAD-dependent oxidoreductase 2 FAD-binding" evidence="13">
    <location>
        <begin position="5"/>
        <end position="372"/>
    </location>
</feature>
<proteinExistence type="inferred from homology"/>
<dbReference type="UniPathway" id="UPA00253">
    <property type="reaction ID" value="UER00326"/>
</dbReference>
<evidence type="ECO:0000256" key="7">
    <source>
        <dbReference type="ARBA" id="ARBA00022642"/>
    </source>
</evidence>
<dbReference type="GO" id="GO:0008734">
    <property type="term" value="F:L-aspartate oxidase activity"/>
    <property type="evidence" value="ECO:0007669"/>
    <property type="project" value="UniProtKB-UniRule"/>
</dbReference>
<evidence type="ECO:0000256" key="8">
    <source>
        <dbReference type="ARBA" id="ARBA00022827"/>
    </source>
</evidence>
<dbReference type="GO" id="GO:0034628">
    <property type="term" value="P:'de novo' NAD+ biosynthetic process from L-aspartate"/>
    <property type="evidence" value="ECO:0007669"/>
    <property type="project" value="TreeGrafter"/>
</dbReference>
<protein>
    <recommendedName>
        <fullName evidence="5 11">L-aspartate oxidase</fullName>
        <ecNumber evidence="4 11">1.4.3.16</ecNumber>
    </recommendedName>
</protein>
<gene>
    <name evidence="15" type="ORF">SAMD00020551_2408</name>
</gene>
<keyword evidence="16" id="KW-1185">Reference proteome</keyword>
<comment type="similarity">
    <text evidence="3 12">Belongs to the FAD-dependent oxidoreductase 2 family. NadB subfamily.</text>
</comment>
<dbReference type="InterPro" id="IPR036188">
    <property type="entry name" value="FAD/NAD-bd_sf"/>
</dbReference>
<comment type="function">
    <text evidence="12">Catalyzes the oxidation of L-aspartate to iminoaspartate.</text>
</comment>
<comment type="caution">
    <text evidence="15">The sequence shown here is derived from an EMBL/GenBank/DDBJ whole genome shotgun (WGS) entry which is preliminary data.</text>
</comment>
<dbReference type="InterPro" id="IPR027477">
    <property type="entry name" value="Succ_DH/fumarate_Rdtase_cat_sf"/>
</dbReference>
<dbReference type="GO" id="GO:0005737">
    <property type="term" value="C:cytoplasm"/>
    <property type="evidence" value="ECO:0007669"/>
    <property type="project" value="UniProtKB-SubCell"/>
</dbReference>
<dbReference type="InterPro" id="IPR037099">
    <property type="entry name" value="Fum_R/Succ_DH_flav-like_C_sf"/>
</dbReference>
<dbReference type="PRINTS" id="PR00368">
    <property type="entry name" value="FADPNR"/>
</dbReference>
<dbReference type="Gene3D" id="1.20.58.100">
    <property type="entry name" value="Fumarate reductase/succinate dehydrogenase flavoprotein-like, C-terminal domain"/>
    <property type="match status" value="1"/>
</dbReference>
<feature type="domain" description="Fumarate reductase/succinate dehydrogenase flavoprotein-like C-terminal" evidence="14">
    <location>
        <begin position="443"/>
        <end position="541"/>
    </location>
</feature>
<dbReference type="Pfam" id="PF02910">
    <property type="entry name" value="Succ_DH_flav_C"/>
    <property type="match status" value="1"/>
</dbReference>
<dbReference type="Proteomes" id="UP000031014">
    <property type="component" value="Unassembled WGS sequence"/>
</dbReference>
<dbReference type="OrthoDB" id="9806724at2"/>
<dbReference type="Gene3D" id="3.50.50.60">
    <property type="entry name" value="FAD/NAD(P)-binding domain"/>
    <property type="match status" value="1"/>
</dbReference>
<evidence type="ECO:0000256" key="5">
    <source>
        <dbReference type="ARBA" id="ARBA00021901"/>
    </source>
</evidence>
<comment type="cofactor">
    <cofactor evidence="1 12">
        <name>FAD</name>
        <dbReference type="ChEBI" id="CHEBI:57692"/>
    </cofactor>
</comment>
<dbReference type="GO" id="GO:0033765">
    <property type="term" value="F:steroid dehydrogenase activity, acting on the CH-CH group of donors"/>
    <property type="evidence" value="ECO:0007669"/>
    <property type="project" value="UniProtKB-ARBA"/>
</dbReference>
<dbReference type="AlphaFoldDB" id="A0A0A8X4R0"/>
<name>A0A0A8X4R0_MESS1</name>
<dbReference type="SUPFAM" id="SSF51905">
    <property type="entry name" value="FAD/NAD(P)-binding domain"/>
    <property type="match status" value="1"/>
</dbReference>
<evidence type="ECO:0000256" key="11">
    <source>
        <dbReference type="NCBIfam" id="TIGR00551"/>
    </source>
</evidence>
<dbReference type="InterPro" id="IPR005288">
    <property type="entry name" value="NadB"/>
</dbReference>
<dbReference type="PANTHER" id="PTHR42716:SF2">
    <property type="entry name" value="L-ASPARTATE OXIDASE, CHLOROPLASTIC"/>
    <property type="match status" value="1"/>
</dbReference>
<comment type="pathway">
    <text evidence="2 12">Cofactor biosynthesis; NAD(+) biosynthesis; iminoaspartate from L-aspartate (oxidase route): step 1/1.</text>
</comment>
<evidence type="ECO:0000313" key="16">
    <source>
        <dbReference type="Proteomes" id="UP000031014"/>
    </source>
</evidence>
<dbReference type="NCBIfam" id="TIGR00551">
    <property type="entry name" value="nadB"/>
    <property type="match status" value="1"/>
</dbReference>
<comment type="catalytic activity">
    <reaction evidence="10">
        <text>L-aspartate + O2 = iminosuccinate + H2O2</text>
        <dbReference type="Rhea" id="RHEA:25876"/>
        <dbReference type="ChEBI" id="CHEBI:15379"/>
        <dbReference type="ChEBI" id="CHEBI:16240"/>
        <dbReference type="ChEBI" id="CHEBI:29991"/>
        <dbReference type="ChEBI" id="CHEBI:77875"/>
        <dbReference type="EC" id="1.4.3.16"/>
    </reaction>
    <physiologicalReaction direction="left-to-right" evidence="10">
        <dbReference type="Rhea" id="RHEA:25877"/>
    </physiologicalReaction>
</comment>
<evidence type="ECO:0000256" key="2">
    <source>
        <dbReference type="ARBA" id="ARBA00004950"/>
    </source>
</evidence>
<dbReference type="EMBL" id="BASE01000053">
    <property type="protein sequence ID" value="GAM14259.1"/>
    <property type="molecule type" value="Genomic_DNA"/>
</dbReference>
<keyword evidence="8 12" id="KW-0274">FAD</keyword>
<dbReference type="SUPFAM" id="SSF46977">
    <property type="entry name" value="Succinate dehydrogenase/fumarate reductase flavoprotein C-terminal domain"/>
    <property type="match status" value="1"/>
</dbReference>
<evidence type="ECO:0000259" key="14">
    <source>
        <dbReference type="Pfam" id="PF02910"/>
    </source>
</evidence>
<keyword evidence="7 12" id="KW-0662">Pyridine nucleotide biosynthesis</keyword>
<accession>A0A0A8X4R0</accession>
<evidence type="ECO:0000256" key="4">
    <source>
        <dbReference type="ARBA" id="ARBA00012173"/>
    </source>
</evidence>
<keyword evidence="6 12" id="KW-0285">Flavoprotein</keyword>